<protein>
    <submittedName>
        <fullName evidence="1">Uncharacterized protein</fullName>
    </submittedName>
</protein>
<gene>
    <name evidence="1" type="ORF">GCM10009681_10210</name>
</gene>
<keyword evidence="2" id="KW-1185">Reference proteome</keyword>
<dbReference type="Gene3D" id="3.30.1310.10">
    <property type="entry name" value="Nucleoid-associated protein YbaB-like domain"/>
    <property type="match status" value="1"/>
</dbReference>
<name>A0ABP4VY47_9ACTN</name>
<dbReference type="InterPro" id="IPR036894">
    <property type="entry name" value="YbaB-like_sf"/>
</dbReference>
<reference evidence="2" key="1">
    <citation type="journal article" date="2019" name="Int. J. Syst. Evol. Microbiol.">
        <title>The Global Catalogue of Microorganisms (GCM) 10K type strain sequencing project: providing services to taxonomists for standard genome sequencing and annotation.</title>
        <authorList>
            <consortium name="The Broad Institute Genomics Platform"/>
            <consortium name="The Broad Institute Genome Sequencing Center for Infectious Disease"/>
            <person name="Wu L."/>
            <person name="Ma J."/>
        </authorList>
    </citation>
    <scope>NUCLEOTIDE SEQUENCE [LARGE SCALE GENOMIC DNA]</scope>
    <source>
        <strain evidence="2">JCM 13249</strain>
    </source>
</reference>
<accession>A0ABP4VY47</accession>
<evidence type="ECO:0000313" key="1">
    <source>
        <dbReference type="EMBL" id="GAA1741435.1"/>
    </source>
</evidence>
<comment type="caution">
    <text evidence="1">The sequence shown here is derived from an EMBL/GenBank/DDBJ whole genome shotgun (WGS) entry which is preliminary data.</text>
</comment>
<dbReference type="Pfam" id="PF02575">
    <property type="entry name" value="YbaB_DNA_bd"/>
    <property type="match status" value="1"/>
</dbReference>
<dbReference type="SUPFAM" id="SSF82607">
    <property type="entry name" value="YbaB-like"/>
    <property type="match status" value="1"/>
</dbReference>
<proteinExistence type="predicted"/>
<dbReference type="EMBL" id="BAAALS010000004">
    <property type="protein sequence ID" value="GAA1741435.1"/>
    <property type="molecule type" value="Genomic_DNA"/>
</dbReference>
<dbReference type="RefSeq" id="WP_344077362.1">
    <property type="nucleotide sequence ID" value="NZ_BAAALS010000004.1"/>
</dbReference>
<organism evidence="1 2">
    <name type="scientific">Luedemannella helvata</name>
    <dbReference type="NCBI Taxonomy" id="349315"/>
    <lineage>
        <taxon>Bacteria</taxon>
        <taxon>Bacillati</taxon>
        <taxon>Actinomycetota</taxon>
        <taxon>Actinomycetes</taxon>
        <taxon>Micromonosporales</taxon>
        <taxon>Micromonosporaceae</taxon>
        <taxon>Luedemannella</taxon>
    </lineage>
</organism>
<dbReference type="InterPro" id="IPR004401">
    <property type="entry name" value="YbaB/EbfC"/>
</dbReference>
<evidence type="ECO:0000313" key="2">
    <source>
        <dbReference type="Proteomes" id="UP001500655"/>
    </source>
</evidence>
<sequence length="130" mass="14185">MDNAALRARTDELLVELDSLRKGLGDLQQTLMAVSATVTSDDGLVKATVGPRGQLMSLELDPRLYRRPDSKQLAATITRTVQAAAAKAQEQVTAALKPFMPEADIASHLNMDFAGPMRRMDHELAEVDRP</sequence>
<dbReference type="Proteomes" id="UP001500655">
    <property type="component" value="Unassembled WGS sequence"/>
</dbReference>